<dbReference type="MGI" id="MGI:2681843">
    <property type="gene designation" value="Lypd10"/>
</dbReference>
<keyword evidence="11" id="KW-1185">Reference proteome</keyword>
<dbReference type="GO" id="GO:1990266">
    <property type="term" value="P:neutrophil migration"/>
    <property type="evidence" value="ECO:0000266"/>
    <property type="project" value="GO_Central"/>
</dbReference>
<dbReference type="STRING" id="10090.ENSMUSP00000053275"/>
<evidence type="ECO:0000256" key="4">
    <source>
        <dbReference type="ARBA" id="ARBA00023136"/>
    </source>
</evidence>
<evidence type="ECO:0000313" key="8">
    <source>
        <dbReference type="EMBL" id="AAH49730.1"/>
    </source>
</evidence>
<dbReference type="GO" id="GO:0072672">
    <property type="term" value="P:neutrophil extravasation"/>
    <property type="evidence" value="ECO:0000266"/>
    <property type="project" value="GO_Central"/>
</dbReference>
<dbReference type="OrthoDB" id="9538399at2759"/>
<dbReference type="GO" id="GO:0034394">
    <property type="term" value="P:protein localization to cell surface"/>
    <property type="evidence" value="ECO:0000266"/>
    <property type="project" value="GO_Central"/>
</dbReference>
<dbReference type="ProteomicsDB" id="339087"/>
<dbReference type="ExpressionAtlas" id="Q810N3">
    <property type="expression patterns" value="baseline and differential"/>
</dbReference>
<dbReference type="GO" id="GO:0030100">
    <property type="term" value="P:regulation of endocytosis"/>
    <property type="evidence" value="ECO:0000266"/>
    <property type="project" value="GO_Central"/>
</dbReference>
<sequence length="246" mass="26554">MGACRIQYVLLLSLLGFCPCSDTLNCQEGSVMKFGQNFSRTSIEWIVNQTVGSEKNKGEMCQEIFLLIDVGEKSLILGTKGITTVPGKRKKTDVFSPGPGIVSASYVHFCDTDLCNNASSTKVLLDLLKLSEYNEPGTTKCPVCLDFKGSCNTESNHTLCPKDTKCYAASLGVHGGDLSAIFSISGCLNSSHTYLLNNQNTIGIISIKETLESNVTLSSQGLLVPSILLTWMFGLLALCLQRSVLC</sequence>
<keyword evidence="2" id="KW-1003">Cell membrane</keyword>
<evidence type="ECO:0000259" key="7">
    <source>
        <dbReference type="Pfam" id="PF00021"/>
    </source>
</evidence>
<dbReference type="GO" id="GO:0098742">
    <property type="term" value="P:cell-cell adhesion via plasma-membrane adhesion molecules"/>
    <property type="evidence" value="ECO:0000266"/>
    <property type="project" value="GO_Central"/>
</dbReference>
<dbReference type="Ensembl" id="ENSMUST00000051714.9">
    <property type="protein sequence ID" value="ENSMUSP00000053275.8"/>
    <property type="gene ID" value="ENSMUSG00000045587.10"/>
</dbReference>
<dbReference type="RefSeq" id="XP_006539907.1">
    <property type="nucleotide sequence ID" value="XM_006539844.3"/>
</dbReference>
<protein>
    <submittedName>
        <fullName evidence="9">Ly6/PLAUR domain containing 10</fullName>
    </submittedName>
    <submittedName>
        <fullName evidence="8">cDNA sequence BC049730</fullName>
    </submittedName>
</protein>
<feature type="signal peptide" evidence="6">
    <location>
        <begin position="1"/>
        <end position="23"/>
    </location>
</feature>
<dbReference type="GO" id="GO:0045217">
    <property type="term" value="P:cell-cell junction maintenance"/>
    <property type="evidence" value="ECO:0000266"/>
    <property type="project" value="GO_Central"/>
</dbReference>
<dbReference type="CDD" id="cd23624">
    <property type="entry name" value="TFP_LU_ECD_CD177_rpt3"/>
    <property type="match status" value="1"/>
</dbReference>
<reference evidence="9 11" key="2">
    <citation type="journal article" date="2009" name="PLoS Biol.">
        <title>Lineage-specific biology revealed by a finished genome assembly of the mouse.</title>
        <authorList>
            <consortium name="Mouse Genome Sequencing Consortium"/>
            <person name="Church D.M."/>
            <person name="Goodstadt L."/>
            <person name="Hillier L.W."/>
            <person name="Zody M.C."/>
            <person name="Goldstein S."/>
            <person name="She X."/>
            <person name="Bult C.J."/>
            <person name="Agarwala R."/>
            <person name="Cherry J.L."/>
            <person name="DiCuccio M."/>
            <person name="Hlavina W."/>
            <person name="Kapustin Y."/>
            <person name="Meric P."/>
            <person name="Maglott D."/>
            <person name="Birtle Z."/>
            <person name="Marques A.C."/>
            <person name="Graves T."/>
            <person name="Zhou S."/>
            <person name="Teague B."/>
            <person name="Potamousis K."/>
            <person name="Churas C."/>
            <person name="Place M."/>
            <person name="Herschleb J."/>
            <person name="Runnheim R."/>
            <person name="Forrest D."/>
            <person name="Amos-Landgraf J."/>
            <person name="Schwartz D.C."/>
            <person name="Cheng Z."/>
            <person name="Lindblad-Toh K."/>
            <person name="Eichler E.E."/>
            <person name="Ponting C.P."/>
        </authorList>
    </citation>
    <scope>NUCLEOTIDE SEQUENCE [LARGE SCALE GENOMIC DNA]</scope>
    <source>
        <strain evidence="9 11">C57BL/6J</strain>
    </source>
</reference>
<gene>
    <name evidence="9 10" type="primary">Lypd10</name>
    <name evidence="8" type="synonym">BC049730</name>
</gene>
<dbReference type="CDD" id="cd23633">
    <property type="entry name" value="TFP_LU_ECD_LYPD4_rpt2_like"/>
    <property type="match status" value="1"/>
</dbReference>
<comment type="subcellular location">
    <subcellularLocation>
        <location evidence="1">Cell membrane</location>
    </subcellularLocation>
</comment>
<dbReference type="AlphaFoldDB" id="Q810N3"/>
<evidence type="ECO:0000313" key="9">
    <source>
        <dbReference type="Ensembl" id="ENSMUSP00000053275.8"/>
    </source>
</evidence>
<reference evidence="8" key="1">
    <citation type="journal article" date="2004" name="Genome Res.">
        <title>The status, quality, and expansion of the NIH full-length cDNA project: the Mammalian Gene Collection (MGC).</title>
        <authorList>
            <consortium name="The MGC Project Team"/>
            <person name="Gerhard D.S."/>
            <person name="Wagner L."/>
            <person name="Feingold E.A."/>
            <person name="Shenmen C.M."/>
            <person name="Grouse L.H."/>
            <person name="Schuler G."/>
            <person name="Klein S.L."/>
            <person name="Old S."/>
            <person name="Rasooly R."/>
            <person name="Good P."/>
            <person name="Guyer M."/>
            <person name="Peck A.M."/>
            <person name="Derge J.G."/>
            <person name="Lipman D."/>
            <person name="Collins F.S."/>
            <person name="Jang W."/>
            <person name="Sherry S."/>
            <person name="Feolo M."/>
            <person name="Misquitta L."/>
            <person name="Lee E."/>
            <person name="Rotmistrovsky K."/>
            <person name="Greenhut S.F."/>
            <person name="Schaefer C.F."/>
            <person name="Buetow K."/>
            <person name="Bonner T.I."/>
            <person name="Haussler D."/>
            <person name="Kent J."/>
            <person name="Kiekhaus M."/>
            <person name="Furey T."/>
            <person name="Brent M."/>
            <person name="Prange C."/>
            <person name="Schreiber K."/>
            <person name="Shapiro N."/>
            <person name="Bhat N.K."/>
            <person name="Hopkins R.F."/>
            <person name="Hsie F."/>
            <person name="Driscoll T."/>
            <person name="Soares M.B."/>
            <person name="Casavant T.L."/>
            <person name="Scheetz T.E."/>
            <person name="Brown-stein M.J."/>
            <person name="Usdin T.B."/>
            <person name="Toshiyuki S."/>
            <person name="Carninci P."/>
            <person name="Piao Y."/>
            <person name="Dudekula D.B."/>
            <person name="Ko M.S."/>
            <person name="Kawakami K."/>
            <person name="Suzuki Y."/>
            <person name="Sugano S."/>
            <person name="Gruber C.E."/>
            <person name="Smith M.R."/>
            <person name="Simmons B."/>
            <person name="Moore T."/>
            <person name="Waterman R."/>
            <person name="Johnson S.L."/>
            <person name="Ruan Y."/>
            <person name="Wei C.L."/>
            <person name="Mathavan S."/>
            <person name="Gunaratne P.H."/>
            <person name="Wu J."/>
            <person name="Garcia A.M."/>
            <person name="Hulyk S.W."/>
            <person name="Fuh E."/>
            <person name="Yuan Y."/>
            <person name="Sneed A."/>
            <person name="Kowis C."/>
            <person name="Hodgson A."/>
            <person name="Muzny D.M."/>
            <person name="McPherson J."/>
            <person name="Gibbs R.A."/>
            <person name="Fahey J."/>
            <person name="Helton E."/>
            <person name="Ketteman M."/>
            <person name="Madan A."/>
            <person name="Rodrigues S."/>
            <person name="Sanchez A."/>
            <person name="Whiting M."/>
            <person name="Madari A."/>
            <person name="Young A.C."/>
            <person name="Wetherby K.D."/>
            <person name="Granite S.J."/>
            <person name="Kwong P.N."/>
            <person name="Brinkley C.P."/>
            <person name="Pearson R.L."/>
            <person name="Bouffard G.G."/>
            <person name="Blakesly R.W."/>
            <person name="Green E.D."/>
            <person name="Dickson M.C."/>
            <person name="Rodriguez A.C."/>
            <person name="Grimwood J."/>
            <person name="Schmutz J."/>
            <person name="Myers R.M."/>
            <person name="Butterfield Y.S."/>
            <person name="Griffith M."/>
            <person name="Griffith O.L."/>
            <person name="Krzywinski M.I."/>
            <person name="Liao N."/>
            <person name="Morin R."/>
            <person name="Morrin R."/>
            <person name="Palmquist D."/>
            <person name="Petrescu A.S."/>
            <person name="Skalska U."/>
            <person name="Smailus D.E."/>
            <person name="Stott J.M."/>
            <person name="Schnerch A."/>
            <person name="Schein J.E."/>
            <person name="Jones S.J."/>
            <person name="Holt R.A."/>
            <person name="Baross A."/>
            <person name="Marra M.A."/>
            <person name="Clifton S."/>
            <person name="Makowski K.A."/>
            <person name="Bosak S."/>
            <person name="Malek J."/>
        </authorList>
    </citation>
    <scope>NUCLEOTIDE SEQUENCE [LARGE SCALE MRNA]</scope>
    <source>
        <tissue evidence="8">Testis</tissue>
    </source>
</reference>
<evidence type="ECO:0000313" key="10">
    <source>
        <dbReference type="MGI" id="MGI:2681843"/>
    </source>
</evidence>
<evidence type="ECO:0000256" key="5">
    <source>
        <dbReference type="ARBA" id="ARBA00023180"/>
    </source>
</evidence>
<dbReference type="GlyGen" id="Q810N3">
    <property type="glycosylation" value="1 site, 1 N-linked glycan (1 site)"/>
</dbReference>
<accession>Q810N3</accession>
<dbReference type="InterPro" id="IPR051899">
    <property type="entry name" value="Fert-Immune_med_protein"/>
</dbReference>
<dbReference type="GO" id="GO:0070821">
    <property type="term" value="C:tertiary granule membrane"/>
    <property type="evidence" value="ECO:0000266"/>
    <property type="project" value="GO_Central"/>
</dbReference>
<evidence type="ECO:0007829" key="13">
    <source>
        <dbReference type="PubMed" id="21183079"/>
    </source>
</evidence>
<dbReference type="GO" id="GO:0043315">
    <property type="term" value="P:positive regulation of neutrophil degranulation"/>
    <property type="evidence" value="ECO:0000266"/>
    <property type="project" value="GO_Central"/>
</dbReference>
<dbReference type="GO" id="GO:0005178">
    <property type="term" value="F:integrin binding"/>
    <property type="evidence" value="ECO:0000266"/>
    <property type="project" value="GO_Central"/>
</dbReference>
<dbReference type="PANTHER" id="PTHR16529">
    <property type="entry name" value="CD177 ANTIGEN"/>
    <property type="match status" value="1"/>
</dbReference>
<dbReference type="OMA" id="CNTESNH"/>
<dbReference type="eggNOG" id="ENOG502ST5V">
    <property type="taxonomic scope" value="Eukaryota"/>
</dbReference>
<dbReference type="GO" id="GO:0030667">
    <property type="term" value="C:secretory granule membrane"/>
    <property type="evidence" value="ECO:0000266"/>
    <property type="project" value="GO_Central"/>
</dbReference>
<dbReference type="DNASU" id="232972"/>
<dbReference type="AGR" id="MGI:2681843"/>
<dbReference type="UCSC" id="uc009fqj.1">
    <property type="organism name" value="mouse"/>
</dbReference>
<organism evidence="8">
    <name type="scientific">Mus musculus</name>
    <name type="common">Mouse</name>
    <dbReference type="NCBI Taxonomy" id="10090"/>
    <lineage>
        <taxon>Eukaryota</taxon>
        <taxon>Metazoa</taxon>
        <taxon>Chordata</taxon>
        <taxon>Craniata</taxon>
        <taxon>Vertebrata</taxon>
        <taxon>Euteleostomi</taxon>
        <taxon>Mammalia</taxon>
        <taxon>Eutheria</taxon>
        <taxon>Euarchontoglires</taxon>
        <taxon>Glires</taxon>
        <taxon>Rodentia</taxon>
        <taxon>Myomorpha</taxon>
        <taxon>Muroidea</taxon>
        <taxon>Muridae</taxon>
        <taxon>Murinae</taxon>
        <taxon>Mus</taxon>
        <taxon>Mus</taxon>
    </lineage>
</organism>
<evidence type="ECO:0000256" key="1">
    <source>
        <dbReference type="ARBA" id="ARBA00004236"/>
    </source>
</evidence>
<dbReference type="GO" id="GO:0007159">
    <property type="term" value="P:leukocyte cell-cell adhesion"/>
    <property type="evidence" value="ECO:0000266"/>
    <property type="project" value="GO_Central"/>
</dbReference>
<dbReference type="Proteomes" id="UP000000589">
    <property type="component" value="Chromosome 7"/>
</dbReference>
<dbReference type="BioGRID-ORCS" id="232972">
    <property type="hits" value="3 hits in 78 CRISPR screens"/>
</dbReference>
<dbReference type="RefSeq" id="XP_006539906.1">
    <property type="nucleotide sequence ID" value="XM_006539843.3"/>
</dbReference>
<dbReference type="EMBL" id="BC049730">
    <property type="protein sequence ID" value="AAH49730.1"/>
    <property type="molecule type" value="mRNA"/>
</dbReference>
<dbReference type="GO" id="GO:0048306">
    <property type="term" value="F:calcium-dependent protein binding"/>
    <property type="evidence" value="ECO:0000266"/>
    <property type="project" value="GO_Central"/>
</dbReference>
<feature type="chain" id="PRO_5015098933" evidence="6">
    <location>
        <begin position="24"/>
        <end position="246"/>
    </location>
</feature>
<keyword evidence="12" id="KW-1267">Proteomics identification</keyword>
<dbReference type="GO" id="GO:0032930">
    <property type="term" value="P:positive regulation of superoxide anion generation"/>
    <property type="evidence" value="ECO:0000266"/>
    <property type="project" value="GO_Central"/>
</dbReference>
<keyword evidence="5" id="KW-0325">Glycoprotein</keyword>
<dbReference type="RefSeq" id="NP_001406192.1">
    <property type="nucleotide sequence ID" value="NM_001419263.1"/>
</dbReference>
<dbReference type="GO" id="GO:0002020">
    <property type="term" value="F:protease binding"/>
    <property type="evidence" value="ECO:0000266"/>
    <property type="project" value="GO_Central"/>
</dbReference>
<dbReference type="RefSeq" id="XP_006539911.1">
    <property type="nucleotide sequence ID" value="XM_006539848.3"/>
</dbReference>
<dbReference type="GO" id="GO:2001044">
    <property type="term" value="P:regulation of integrin-mediated signaling pathway"/>
    <property type="evidence" value="ECO:0000266"/>
    <property type="project" value="GO_Central"/>
</dbReference>
<dbReference type="GeneID" id="232972"/>
<reference evidence="9" key="4">
    <citation type="journal article" date="2011" name="PLoS Biol.">
        <title>Modernizing reference genome assemblies.</title>
        <authorList>
            <person name="Church D.M."/>
            <person name="Schneider V.A."/>
            <person name="Graves T."/>
            <person name="Auger K."/>
            <person name="Cunningham F."/>
            <person name="Bouk N."/>
            <person name="Chen H.C."/>
            <person name="Agarwala R."/>
            <person name="McLaren W.M."/>
            <person name="Ritchie G.R."/>
            <person name="Albracht D."/>
            <person name="Kremitzki M."/>
            <person name="Rock S."/>
            <person name="Kotkiewicz H."/>
            <person name="Kremitzki C."/>
            <person name="Wollam A."/>
            <person name="Trani L."/>
            <person name="Fulton L."/>
            <person name="Fulton R."/>
            <person name="Matthews L."/>
            <person name="Whitehead S."/>
            <person name="Chow W."/>
            <person name="Torrance J."/>
            <person name="Dunn M."/>
            <person name="Harden G."/>
            <person name="Threadgold G."/>
            <person name="Wood J."/>
            <person name="Collins J."/>
            <person name="Heath P."/>
            <person name="Griffiths G."/>
            <person name="Pelan S."/>
            <person name="Grafham D."/>
            <person name="Eichler E.E."/>
            <person name="Weinstock G."/>
            <person name="Mardis E.R."/>
            <person name="Wilson R.K."/>
            <person name="Howe K."/>
            <person name="Flicek P."/>
            <person name="Hubbard T."/>
        </authorList>
    </citation>
    <scope>NUCLEOTIDE SEQUENCE [LARGE SCALE GENOMIC DNA]</scope>
    <source>
        <strain evidence="9">C57BL/6J</strain>
    </source>
</reference>
<evidence type="ECO:0007829" key="12">
    <source>
        <dbReference type="ProteomicsDB" id="Q810N3"/>
    </source>
</evidence>
<dbReference type="VEuPathDB" id="HostDB:ENSMUSG00000045587"/>
<evidence type="ECO:0000256" key="3">
    <source>
        <dbReference type="ARBA" id="ARBA00022729"/>
    </source>
</evidence>
<dbReference type="KEGG" id="mmu:232972"/>
<dbReference type="CTD" id="232972"/>
<dbReference type="RefSeq" id="NP_001406190.1">
    <property type="nucleotide sequence ID" value="NM_001419261.1"/>
</dbReference>
<dbReference type="GO" id="GO:0044853">
    <property type="term" value="C:plasma membrane raft"/>
    <property type="evidence" value="ECO:0000266"/>
    <property type="project" value="GO_Central"/>
</dbReference>
<dbReference type="Bgee" id="ENSMUSG00000045587">
    <property type="expression patterns" value="Expressed in spermatocyte and 33 other cell types or tissues"/>
</dbReference>
<dbReference type="HOGENOM" id="CLU_077973_1_0_1"/>
<reference evidence="13" key="3">
    <citation type="journal article" date="2010" name="Cell">
        <title>A tissue-specific atlas of mouse protein phosphorylation and expression.</title>
        <authorList>
            <person name="Huttlin E.L."/>
            <person name="Jedrychowski M.P."/>
            <person name="Elias J.E."/>
            <person name="Goswami T."/>
            <person name="Rad R."/>
            <person name="Beausoleil S.A."/>
            <person name="Villen J."/>
            <person name="Haas W."/>
            <person name="Sowa M.E."/>
            <person name="Gygi S.P."/>
        </authorList>
    </citation>
    <scope>IDENTIFICATION BY MASS SPECTROMETRY [LARGE SCALE ANALYSIS]</scope>
</reference>
<dbReference type="RefSeq" id="NP_001406191.1">
    <property type="nucleotide sequence ID" value="NM_001419262.1"/>
</dbReference>
<dbReference type="Pfam" id="PF00021">
    <property type="entry name" value="UPAR_LY6"/>
    <property type="match status" value="1"/>
</dbReference>
<dbReference type="GO" id="GO:0005886">
    <property type="term" value="C:plasma membrane"/>
    <property type="evidence" value="ECO:0000266"/>
    <property type="project" value="GO_Central"/>
</dbReference>
<dbReference type="RefSeq" id="NP_954601.1">
    <property type="nucleotide sequence ID" value="NM_199150.2"/>
</dbReference>
<dbReference type="SMR" id="Q810N3"/>
<keyword evidence="3 6" id="KW-0732">Signal</keyword>
<dbReference type="RefSeq" id="NP_001406193.1">
    <property type="nucleotide sequence ID" value="NM_001419264.1"/>
</dbReference>
<evidence type="ECO:0000256" key="2">
    <source>
        <dbReference type="ARBA" id="ARBA00022475"/>
    </source>
</evidence>
<dbReference type="PANTHER" id="PTHR16529:SF9">
    <property type="entry name" value="LY6_PLAUR DOMAIN CONTAINING 10-RELATED"/>
    <property type="match status" value="1"/>
</dbReference>
<dbReference type="SwissPalm" id="Q810N3"/>
<feature type="domain" description="UPAR/Ly6" evidence="7">
    <location>
        <begin position="138"/>
        <end position="210"/>
    </location>
</feature>
<proteinExistence type="evidence at protein level"/>
<keyword evidence="4" id="KW-0472">Membrane</keyword>
<evidence type="ECO:0000313" key="11">
    <source>
        <dbReference type="Proteomes" id="UP000000589"/>
    </source>
</evidence>
<reference evidence="9" key="5">
    <citation type="submission" date="2025-05" db="UniProtKB">
        <authorList>
            <consortium name="Ensembl"/>
        </authorList>
    </citation>
    <scope>IDENTIFICATION</scope>
    <source>
        <strain evidence="9">C57BL/6J</strain>
    </source>
</reference>
<dbReference type="GO" id="GO:0007155">
    <property type="term" value="P:cell adhesion"/>
    <property type="evidence" value="ECO:0000266"/>
    <property type="project" value="GO_Central"/>
</dbReference>
<name>Q810N3_MOUSE</name>
<evidence type="ECO:0000256" key="6">
    <source>
        <dbReference type="SAM" id="SignalP"/>
    </source>
</evidence>
<dbReference type="PaxDb" id="10090-ENSMUSP00000053275"/>
<dbReference type="GeneTree" id="ENSGT00530000063351"/>
<dbReference type="InterPro" id="IPR016054">
    <property type="entry name" value="LY6_UPA_recep-like"/>
</dbReference>